<dbReference type="PANTHER" id="PTHR42929:SF1">
    <property type="entry name" value="INNER MEMBRANE ABC TRANSPORTER PERMEASE PROTEIN YDCU-RELATED"/>
    <property type="match status" value="1"/>
</dbReference>
<feature type="transmembrane region" description="Helical" evidence="8">
    <location>
        <begin position="113"/>
        <end position="135"/>
    </location>
</feature>
<feature type="transmembrane region" description="Helical" evidence="8">
    <location>
        <begin position="20"/>
        <end position="44"/>
    </location>
</feature>
<feature type="domain" description="ABC transmembrane type-1" evidence="9">
    <location>
        <begin position="77"/>
        <end position="285"/>
    </location>
</feature>
<evidence type="ECO:0000256" key="3">
    <source>
        <dbReference type="ARBA" id="ARBA00022448"/>
    </source>
</evidence>
<feature type="transmembrane region" description="Helical" evidence="8">
    <location>
        <begin position="487"/>
        <end position="511"/>
    </location>
</feature>
<dbReference type="SUPFAM" id="SSF161098">
    <property type="entry name" value="MetI-like"/>
    <property type="match status" value="2"/>
</dbReference>
<evidence type="ECO:0000256" key="1">
    <source>
        <dbReference type="ARBA" id="ARBA00004651"/>
    </source>
</evidence>
<feature type="transmembrane region" description="Helical" evidence="8">
    <location>
        <begin position="384"/>
        <end position="405"/>
    </location>
</feature>
<feature type="transmembrane region" description="Helical" evidence="8">
    <location>
        <begin position="269"/>
        <end position="297"/>
    </location>
</feature>
<dbReference type="Pfam" id="PF00528">
    <property type="entry name" value="BPD_transp_1"/>
    <property type="match status" value="2"/>
</dbReference>
<evidence type="ECO:0000256" key="2">
    <source>
        <dbReference type="ARBA" id="ARBA00007069"/>
    </source>
</evidence>
<dbReference type="InterPro" id="IPR035906">
    <property type="entry name" value="MetI-like_sf"/>
</dbReference>
<sequence>MTASVTYKQRRRLRAPKFALALPSIIWYALFFVVPIAFIVVYSFGAKDGSKLLPVDLSNLSGANYANVFDETFFKVFKSTLRISTIATIACLLIGLPVAYLAAFKVSEKWKGLILALVVVPSFTSFLIRTVAWRIPLAPNGFFSKWLVDMSWIGPQGIQILETPLAVQIAIIYNYLGFMILPLFVALDRIDVRMREASKDLGAGRLSTFFSVTLPLAGPGIVAGVLLTFIPMCGDYVTATILGGAKGNMIGSMIASQFSGAQNWPLGSAMAVLMIGAVLLSMVIGAAIVWLVSWIVAHPTSLTISLKHRMYERSLVRSRAGKGSLLKFDILPYALWAWTGLVIVFLFVPIMLVVLHSFNGGTSFTIWSGQPGVKWWGELFDGTAAWAVLVRFAVIVAIALVGREVLSRKTSISKRSLNWAGPAAFFAAFIINGALTDSYRGIFDFAGVGDAIRNSFIAAFGATVIAVIIGGFAGVSLARRPGIWTKFFMATVFLILVTPEIMDAIALATWFPRIADFPIIGYPFKNGWGPFNGGMNKLWVGQSLYASAVVTLIVRARLAGLDESLEEAAADLGATPARAFRQITLPLISSALVAGGLLSFALCLDNAVISTLVSEAGSTTFPVALIGATRSTIKPFWGVGAVLLFCVTLGALWFVTVVLKRSGSSSSEIAATLAGN</sequence>
<dbReference type="GO" id="GO:0005886">
    <property type="term" value="C:plasma membrane"/>
    <property type="evidence" value="ECO:0007669"/>
    <property type="project" value="UniProtKB-SubCell"/>
</dbReference>
<dbReference type="Gene3D" id="1.10.3720.10">
    <property type="entry name" value="MetI-like"/>
    <property type="match status" value="2"/>
</dbReference>
<name>A0A6J7PDP0_9ZZZZ</name>
<evidence type="ECO:0000256" key="8">
    <source>
        <dbReference type="SAM" id="Phobius"/>
    </source>
</evidence>
<dbReference type="PROSITE" id="PS50928">
    <property type="entry name" value="ABC_TM1"/>
    <property type="match status" value="2"/>
</dbReference>
<protein>
    <submittedName>
        <fullName evidence="10">Unannotated protein</fullName>
    </submittedName>
</protein>
<dbReference type="CDD" id="cd06261">
    <property type="entry name" value="TM_PBP2"/>
    <property type="match status" value="2"/>
</dbReference>
<keyword evidence="7 8" id="KW-0472">Membrane</keyword>
<dbReference type="GO" id="GO:0055085">
    <property type="term" value="P:transmembrane transport"/>
    <property type="evidence" value="ECO:0007669"/>
    <property type="project" value="InterPro"/>
</dbReference>
<feature type="transmembrane region" description="Helical" evidence="8">
    <location>
        <begin position="81"/>
        <end position="101"/>
    </location>
</feature>
<accession>A0A6J7PDP0</accession>
<feature type="transmembrane region" description="Helical" evidence="8">
    <location>
        <begin position="165"/>
        <end position="187"/>
    </location>
</feature>
<feature type="transmembrane region" description="Helical" evidence="8">
    <location>
        <begin position="636"/>
        <end position="659"/>
    </location>
</feature>
<evidence type="ECO:0000259" key="9">
    <source>
        <dbReference type="PROSITE" id="PS50928"/>
    </source>
</evidence>
<comment type="similarity">
    <text evidence="2">Belongs to the binding-protein-dependent transport system permease family. CysTW subfamily.</text>
</comment>
<feature type="transmembrane region" description="Helical" evidence="8">
    <location>
        <begin position="455"/>
        <end position="475"/>
    </location>
</feature>
<comment type="subcellular location">
    <subcellularLocation>
        <location evidence="1">Cell membrane</location>
        <topology evidence="1">Multi-pass membrane protein</topology>
    </subcellularLocation>
</comment>
<dbReference type="PANTHER" id="PTHR42929">
    <property type="entry name" value="INNER MEMBRANE ABC TRANSPORTER PERMEASE PROTEIN YDCU-RELATED-RELATED"/>
    <property type="match status" value="1"/>
</dbReference>
<keyword evidence="6 8" id="KW-1133">Transmembrane helix</keyword>
<feature type="transmembrane region" description="Helical" evidence="8">
    <location>
        <begin position="579"/>
        <end position="602"/>
    </location>
</feature>
<dbReference type="AlphaFoldDB" id="A0A6J7PDP0"/>
<keyword evidence="3" id="KW-0813">Transport</keyword>
<feature type="domain" description="ABC transmembrane type-1" evidence="9">
    <location>
        <begin position="452"/>
        <end position="658"/>
    </location>
</feature>
<keyword evidence="5 8" id="KW-0812">Transmembrane</keyword>
<feature type="transmembrane region" description="Helical" evidence="8">
    <location>
        <begin position="208"/>
        <end position="230"/>
    </location>
</feature>
<reference evidence="10" key="1">
    <citation type="submission" date="2020-05" db="EMBL/GenBank/DDBJ databases">
        <authorList>
            <person name="Chiriac C."/>
            <person name="Salcher M."/>
            <person name="Ghai R."/>
            <person name="Kavagutti S V."/>
        </authorList>
    </citation>
    <scope>NUCLEOTIDE SEQUENCE</scope>
</reference>
<gene>
    <name evidence="10" type="ORF">UFOPK4057_00450</name>
</gene>
<evidence type="ECO:0000256" key="5">
    <source>
        <dbReference type="ARBA" id="ARBA00022692"/>
    </source>
</evidence>
<evidence type="ECO:0000313" key="10">
    <source>
        <dbReference type="EMBL" id="CAB5003496.1"/>
    </source>
</evidence>
<organism evidence="10">
    <name type="scientific">freshwater metagenome</name>
    <dbReference type="NCBI Taxonomy" id="449393"/>
    <lineage>
        <taxon>unclassified sequences</taxon>
        <taxon>metagenomes</taxon>
        <taxon>ecological metagenomes</taxon>
    </lineage>
</organism>
<proteinExistence type="inferred from homology"/>
<keyword evidence="4" id="KW-1003">Cell membrane</keyword>
<evidence type="ECO:0000256" key="7">
    <source>
        <dbReference type="ARBA" id="ARBA00023136"/>
    </source>
</evidence>
<dbReference type="InterPro" id="IPR000515">
    <property type="entry name" value="MetI-like"/>
</dbReference>
<evidence type="ECO:0000256" key="6">
    <source>
        <dbReference type="ARBA" id="ARBA00022989"/>
    </source>
</evidence>
<feature type="transmembrane region" description="Helical" evidence="8">
    <location>
        <begin position="417"/>
        <end position="435"/>
    </location>
</feature>
<feature type="transmembrane region" description="Helical" evidence="8">
    <location>
        <begin position="335"/>
        <end position="358"/>
    </location>
</feature>
<evidence type="ECO:0000256" key="4">
    <source>
        <dbReference type="ARBA" id="ARBA00022475"/>
    </source>
</evidence>
<dbReference type="EMBL" id="CAFBPC010000078">
    <property type="protein sequence ID" value="CAB5003496.1"/>
    <property type="molecule type" value="Genomic_DNA"/>
</dbReference>